<dbReference type="EC" id="2.7.13.3" evidence="2"/>
<evidence type="ECO:0000259" key="10">
    <source>
        <dbReference type="Pfam" id="PF02518"/>
    </source>
</evidence>
<evidence type="ECO:0000256" key="3">
    <source>
        <dbReference type="ARBA" id="ARBA00022553"/>
    </source>
</evidence>
<dbReference type="EMBL" id="VDFR01000015">
    <property type="protein sequence ID" value="TNC50573.1"/>
    <property type="molecule type" value="Genomic_DNA"/>
</dbReference>
<dbReference type="Proteomes" id="UP000306740">
    <property type="component" value="Unassembled WGS sequence"/>
</dbReference>
<evidence type="ECO:0000313" key="12">
    <source>
        <dbReference type="EMBL" id="TNC41823.1"/>
    </source>
</evidence>
<evidence type="ECO:0000256" key="1">
    <source>
        <dbReference type="ARBA" id="ARBA00000085"/>
    </source>
</evidence>
<dbReference type="Gene3D" id="1.20.5.1930">
    <property type="match status" value="1"/>
</dbReference>
<evidence type="ECO:0000313" key="13">
    <source>
        <dbReference type="EMBL" id="TNC50573.1"/>
    </source>
</evidence>
<evidence type="ECO:0000256" key="7">
    <source>
        <dbReference type="ARBA" id="ARBA00022840"/>
    </source>
</evidence>
<dbReference type="Gene3D" id="3.30.565.10">
    <property type="entry name" value="Histidine kinase-like ATPase, C-terminal domain"/>
    <property type="match status" value="1"/>
</dbReference>
<evidence type="ECO:0000256" key="5">
    <source>
        <dbReference type="ARBA" id="ARBA00022741"/>
    </source>
</evidence>
<keyword evidence="9" id="KW-1133">Transmembrane helix</keyword>
<dbReference type="PANTHER" id="PTHR24421">
    <property type="entry name" value="NITRATE/NITRITE SENSOR PROTEIN NARX-RELATED"/>
    <property type="match status" value="1"/>
</dbReference>
<dbReference type="GO" id="GO:0016020">
    <property type="term" value="C:membrane"/>
    <property type="evidence" value="ECO:0007669"/>
    <property type="project" value="InterPro"/>
</dbReference>
<dbReference type="SUPFAM" id="SSF55874">
    <property type="entry name" value="ATPase domain of HSP90 chaperone/DNA topoisomerase II/histidine kinase"/>
    <property type="match status" value="1"/>
</dbReference>
<evidence type="ECO:0000256" key="9">
    <source>
        <dbReference type="SAM" id="Phobius"/>
    </source>
</evidence>
<evidence type="ECO:0000256" key="8">
    <source>
        <dbReference type="ARBA" id="ARBA00023012"/>
    </source>
</evidence>
<comment type="caution">
    <text evidence="13">The sequence shown here is derived from an EMBL/GenBank/DDBJ whole genome shotgun (WGS) entry which is preliminary data.</text>
</comment>
<comment type="catalytic activity">
    <reaction evidence="1">
        <text>ATP + protein L-histidine = ADP + protein N-phospho-L-histidine.</text>
        <dbReference type="EC" id="2.7.13.3"/>
    </reaction>
</comment>
<dbReference type="GO" id="GO:0046983">
    <property type="term" value="F:protein dimerization activity"/>
    <property type="evidence" value="ECO:0007669"/>
    <property type="project" value="InterPro"/>
</dbReference>
<keyword evidence="3" id="KW-0597">Phosphoprotein</keyword>
<dbReference type="InterPro" id="IPR050482">
    <property type="entry name" value="Sensor_HK_TwoCompSys"/>
</dbReference>
<protein>
    <recommendedName>
        <fullName evidence="2">histidine kinase</fullName>
        <ecNumber evidence="2">2.7.13.3</ecNumber>
    </recommendedName>
</protein>
<keyword evidence="8" id="KW-0902">Two-component regulatory system</keyword>
<evidence type="ECO:0000256" key="4">
    <source>
        <dbReference type="ARBA" id="ARBA00022679"/>
    </source>
</evidence>
<dbReference type="InterPro" id="IPR003594">
    <property type="entry name" value="HATPase_dom"/>
</dbReference>
<dbReference type="Pfam" id="PF02518">
    <property type="entry name" value="HATPase_c"/>
    <property type="match status" value="1"/>
</dbReference>
<dbReference type="AlphaFoldDB" id="A0A5C4N198"/>
<keyword evidence="5" id="KW-0547">Nucleotide-binding</keyword>
<keyword evidence="4" id="KW-0808">Transferase</keyword>
<keyword evidence="6 13" id="KW-0418">Kinase</keyword>
<keyword evidence="9" id="KW-0472">Membrane</keyword>
<feature type="domain" description="Signal transduction histidine kinase subgroup 3 dimerisation and phosphoacceptor" evidence="11">
    <location>
        <begin position="183"/>
        <end position="243"/>
    </location>
</feature>
<dbReference type="CDD" id="cd16917">
    <property type="entry name" value="HATPase_UhpB-NarQ-NarX-like"/>
    <property type="match status" value="1"/>
</dbReference>
<evidence type="ECO:0000256" key="2">
    <source>
        <dbReference type="ARBA" id="ARBA00012438"/>
    </source>
</evidence>
<dbReference type="GO" id="GO:0005524">
    <property type="term" value="F:ATP binding"/>
    <property type="evidence" value="ECO:0007669"/>
    <property type="project" value="UniProtKB-KW"/>
</dbReference>
<dbReference type="InterPro" id="IPR036890">
    <property type="entry name" value="HATPase_C_sf"/>
</dbReference>
<accession>A0A5C4N198</accession>
<feature type="transmembrane region" description="Helical" evidence="9">
    <location>
        <begin position="101"/>
        <end position="124"/>
    </location>
</feature>
<feature type="domain" description="Histidine kinase/HSP90-like ATPase" evidence="10">
    <location>
        <begin position="287"/>
        <end position="360"/>
    </location>
</feature>
<dbReference type="PANTHER" id="PTHR24421:SF10">
    <property type="entry name" value="NITRATE_NITRITE SENSOR PROTEIN NARQ"/>
    <property type="match status" value="1"/>
</dbReference>
<organism evidence="13 14">
    <name type="scientific">Mumia zhuanghuii</name>
    <dbReference type="NCBI Taxonomy" id="2585211"/>
    <lineage>
        <taxon>Bacteria</taxon>
        <taxon>Bacillati</taxon>
        <taxon>Actinomycetota</taxon>
        <taxon>Actinomycetes</taxon>
        <taxon>Propionibacteriales</taxon>
        <taxon>Nocardioidaceae</taxon>
        <taxon>Mumia</taxon>
    </lineage>
</organism>
<sequence>MSTAGAIRTALLRTVFLLIGAALFLAFALLGLSVAAVGRTTANVVVGVVGVLLVAALLVAVSLFPGVRDVEVAAARILLDPGAELVEEPAEPRRHRWRTTWFVIAHVLLGGLVGTGLVVGVPTAVSELPWYAAVAAVLAILAAVAAAGLLVTRLAVVCLGPTDADRLALAEQRIRREQGQRMLARDLHDGIGHALSVISLQAVAGRRVVDRDPGHAAESLEIIARTARDALDELDHALGVLRDEPTARAPDARLGDVPALVASYVSTGADVEADLAEPTGVADLVSREAYRIVQEALTNAHKHGDGTAIRLRTRVGADLVVEVRNGVPRQRARTAGPGSARGLAGLQERVALLGGDLHVGALDPTTWMLVARIPLPPEREERP</sequence>
<feature type="transmembrane region" description="Helical" evidence="9">
    <location>
        <begin position="45"/>
        <end position="67"/>
    </location>
</feature>
<dbReference type="OrthoDB" id="227596at2"/>
<dbReference type="RefSeq" id="WP_139086861.1">
    <property type="nucleotide sequence ID" value="NZ_VDFR01000015.1"/>
</dbReference>
<dbReference type="EMBL" id="VDFR01000101">
    <property type="protein sequence ID" value="TNC41823.1"/>
    <property type="molecule type" value="Genomic_DNA"/>
</dbReference>
<reference evidence="13 14" key="1">
    <citation type="submission" date="2019-05" db="EMBL/GenBank/DDBJ databases">
        <title>Mumia sp. nov., isolated from the intestinal contents of plateau pika (Ochotona curzoniae) in the Qinghai-Tibet plateau of China.</title>
        <authorList>
            <person name="Tian Z."/>
        </authorList>
    </citation>
    <scope>NUCLEOTIDE SEQUENCE [LARGE SCALE GENOMIC DNA]</scope>
    <source>
        <strain evidence="14">527</strain>
        <strain evidence="13">Z527</strain>
    </source>
</reference>
<dbReference type="GO" id="GO:0000155">
    <property type="term" value="F:phosphorelay sensor kinase activity"/>
    <property type="evidence" value="ECO:0007669"/>
    <property type="project" value="InterPro"/>
</dbReference>
<gene>
    <name evidence="13" type="ORF">FHE65_03520</name>
    <name evidence="12" type="ORF">FHE65_21750</name>
</gene>
<proteinExistence type="predicted"/>
<evidence type="ECO:0000313" key="14">
    <source>
        <dbReference type="Proteomes" id="UP000306740"/>
    </source>
</evidence>
<dbReference type="Pfam" id="PF07730">
    <property type="entry name" value="HisKA_3"/>
    <property type="match status" value="1"/>
</dbReference>
<keyword evidence="7" id="KW-0067">ATP-binding</keyword>
<dbReference type="InterPro" id="IPR011712">
    <property type="entry name" value="Sig_transdc_His_kin_sub3_dim/P"/>
</dbReference>
<feature type="transmembrane region" description="Helical" evidence="9">
    <location>
        <begin position="130"/>
        <end position="151"/>
    </location>
</feature>
<name>A0A5C4N198_9ACTN</name>
<keyword evidence="9" id="KW-0812">Transmembrane</keyword>
<evidence type="ECO:0000256" key="6">
    <source>
        <dbReference type="ARBA" id="ARBA00022777"/>
    </source>
</evidence>
<evidence type="ECO:0000259" key="11">
    <source>
        <dbReference type="Pfam" id="PF07730"/>
    </source>
</evidence>